<dbReference type="InterPro" id="IPR043519">
    <property type="entry name" value="NT_sf"/>
</dbReference>
<dbReference type="STRING" id="391936.S7S_10580"/>
<evidence type="ECO:0000313" key="3">
    <source>
        <dbReference type="Proteomes" id="UP000006764"/>
    </source>
</evidence>
<organism evidence="2 3">
    <name type="scientific">Isoalcanivorax pacificus W11-5</name>
    <dbReference type="NCBI Taxonomy" id="391936"/>
    <lineage>
        <taxon>Bacteria</taxon>
        <taxon>Pseudomonadati</taxon>
        <taxon>Pseudomonadota</taxon>
        <taxon>Gammaproteobacteria</taxon>
        <taxon>Oceanospirillales</taxon>
        <taxon>Alcanivoracaceae</taxon>
        <taxon>Isoalcanivorax</taxon>
    </lineage>
</organism>
<dbReference type="Pfam" id="PF01909">
    <property type="entry name" value="NTP_transf_2"/>
    <property type="match status" value="1"/>
</dbReference>
<evidence type="ECO:0000259" key="1">
    <source>
        <dbReference type="Pfam" id="PF01909"/>
    </source>
</evidence>
<protein>
    <recommendedName>
        <fullName evidence="1">Polymerase nucleotidyl transferase domain-containing protein</fullName>
    </recommendedName>
</protein>
<dbReference type="InterPro" id="IPR002934">
    <property type="entry name" value="Polymerase_NTP_transf_dom"/>
</dbReference>
<dbReference type="EMBL" id="CP004387">
    <property type="protein sequence ID" value="AJD48528.1"/>
    <property type="molecule type" value="Genomic_DNA"/>
</dbReference>
<sequence>MSLRAELEQALRTSPEKDKLTIVATGSYGREEASQESDIDLFILFDADDSAEDRIRAELKSVEDVIKAKVPHMAGDTGTFGLDAVKSFSEMKINIGGQHDDNLSLTRRMLFLLEGTWLYQETRFKEYQSSLLRRYVENSSPKAALPRFLLNDIIRYYRTITTDFEHKISESGKAWGLRNIKLRFSRKLLYFGGILVVAEMAEAGYDKWEPRALELFSIPVLRRIEHLIKDGCGEKVLMIYDRFIAGITDKATREALSRVTKEDRTGSTEYQGLRVLSDEFSAALSECLKSRYKPEHPIHHALMF</sequence>
<dbReference type="GO" id="GO:0016779">
    <property type="term" value="F:nucleotidyltransferase activity"/>
    <property type="evidence" value="ECO:0007669"/>
    <property type="project" value="InterPro"/>
</dbReference>
<reference evidence="2 3" key="1">
    <citation type="journal article" date="2012" name="J. Bacteriol.">
        <title>Genome sequence of an alkane-degrading bacterium, Alcanivorax pacificus type strain W11-5, isolated from deep sea sediment.</title>
        <authorList>
            <person name="Lai Q."/>
            <person name="Shao Z."/>
        </authorList>
    </citation>
    <scope>NUCLEOTIDE SEQUENCE [LARGE SCALE GENOMIC DNA]</scope>
    <source>
        <strain evidence="2 3">W11-5</strain>
    </source>
</reference>
<dbReference type="KEGG" id="apac:S7S_10580"/>
<dbReference type="AlphaFoldDB" id="A0A0B4XQ30"/>
<dbReference type="Proteomes" id="UP000006764">
    <property type="component" value="Chromosome"/>
</dbReference>
<proteinExistence type="predicted"/>
<name>A0A0B4XQ30_9GAMM</name>
<accession>A0A0B4XQ30</accession>
<dbReference type="SUPFAM" id="SSF81301">
    <property type="entry name" value="Nucleotidyltransferase"/>
    <property type="match status" value="1"/>
</dbReference>
<keyword evidence="3" id="KW-1185">Reference proteome</keyword>
<dbReference type="HOGENOM" id="CLU_059912_0_0_6"/>
<evidence type="ECO:0000313" key="2">
    <source>
        <dbReference type="EMBL" id="AJD48528.1"/>
    </source>
</evidence>
<feature type="domain" description="Polymerase nucleotidyl transferase" evidence="1">
    <location>
        <begin position="9"/>
        <end position="69"/>
    </location>
</feature>
<gene>
    <name evidence="2" type="ORF">S7S_10580</name>
</gene>
<dbReference type="Gene3D" id="3.30.460.10">
    <property type="entry name" value="Beta Polymerase, domain 2"/>
    <property type="match status" value="1"/>
</dbReference>